<keyword evidence="9 14" id="KW-0443">Lipid metabolism</keyword>
<evidence type="ECO:0000256" key="9">
    <source>
        <dbReference type="ARBA" id="ARBA00023098"/>
    </source>
</evidence>
<dbReference type="InterPro" id="IPR007482">
    <property type="entry name" value="Tyr_Pase-like_PTPLA"/>
</dbReference>
<comment type="similarity">
    <text evidence="3 14">Belongs to the very long-chain fatty acids dehydratase HACD family.</text>
</comment>
<dbReference type="EC" id="4.2.1.134" evidence="4 14"/>
<evidence type="ECO:0000256" key="6">
    <source>
        <dbReference type="ARBA" id="ARBA00022692"/>
    </source>
</evidence>
<dbReference type="AlphaFoldDB" id="A0A397UD29"/>
<feature type="transmembrane region" description="Helical" evidence="14">
    <location>
        <begin position="136"/>
        <end position="153"/>
    </location>
</feature>
<dbReference type="GO" id="GO:0005789">
    <property type="term" value="C:endoplasmic reticulum membrane"/>
    <property type="evidence" value="ECO:0007669"/>
    <property type="project" value="UniProtKB-SubCell"/>
</dbReference>
<evidence type="ECO:0000256" key="12">
    <source>
        <dbReference type="ARBA" id="ARBA00023239"/>
    </source>
</evidence>
<evidence type="ECO:0000256" key="3">
    <source>
        <dbReference type="ARBA" id="ARBA00007811"/>
    </source>
</evidence>
<comment type="function">
    <text evidence="14">Catalyzes the third of the four reactions of the long-chain fatty acids elongation cycle. This endoplasmic reticulum-bound enzymatic process, allows the addition of two carbons to the chain of long- and very long-chain fatty acids/VLCFAs per cycle. This enzyme catalyzes the dehydration of the 3-hydroxyacyl-CoA intermediate into trans-2,3-enoyl-CoA, within each cycle of fatty acid elongation. Thereby, it participates to the production of VLCFAs of different chain lengths that are involved in multiple biological processes as precursors of membrane lipids and lipid mediators.</text>
</comment>
<dbReference type="Proteomes" id="UP000266673">
    <property type="component" value="Unassembled WGS sequence"/>
</dbReference>
<keyword evidence="7 14" id="KW-0276">Fatty acid metabolism</keyword>
<accession>A0A397UD29</accession>
<dbReference type="EMBL" id="QKWP01001558">
    <property type="protein sequence ID" value="RIB08060.1"/>
    <property type="molecule type" value="Genomic_DNA"/>
</dbReference>
<keyword evidence="10 14" id="KW-0472">Membrane</keyword>
<feature type="transmembrane region" description="Helical" evidence="14">
    <location>
        <begin position="173"/>
        <end position="193"/>
    </location>
</feature>
<evidence type="ECO:0000256" key="10">
    <source>
        <dbReference type="ARBA" id="ARBA00023136"/>
    </source>
</evidence>
<dbReference type="OrthoDB" id="46988at2759"/>
<evidence type="ECO:0000313" key="16">
    <source>
        <dbReference type="Proteomes" id="UP000266673"/>
    </source>
</evidence>
<dbReference type="Pfam" id="PF04387">
    <property type="entry name" value="PTPLA"/>
    <property type="match status" value="1"/>
</dbReference>
<comment type="caution">
    <text evidence="15">The sequence shown here is derived from an EMBL/GenBank/DDBJ whole genome shotgun (WGS) entry which is preliminary data.</text>
</comment>
<dbReference type="PANTHER" id="PTHR11035">
    <property type="entry name" value="VERY-LONG-CHAIN (3R)-3-HYDROXYACYL-COA DEHYDRATASE"/>
    <property type="match status" value="1"/>
</dbReference>
<feature type="transmembrane region" description="Helical" evidence="14">
    <location>
        <begin position="50"/>
        <end position="70"/>
    </location>
</feature>
<reference evidence="15 16" key="1">
    <citation type="submission" date="2018-06" db="EMBL/GenBank/DDBJ databases">
        <title>Comparative genomics reveals the genomic features of Rhizophagus irregularis, R. cerebriforme, R. diaphanum and Gigaspora rosea, and their symbiotic lifestyle signature.</title>
        <authorList>
            <person name="Morin E."/>
            <person name="San Clemente H."/>
            <person name="Chen E.C.H."/>
            <person name="De La Providencia I."/>
            <person name="Hainaut M."/>
            <person name="Kuo A."/>
            <person name="Kohler A."/>
            <person name="Murat C."/>
            <person name="Tang N."/>
            <person name="Roy S."/>
            <person name="Loubradou J."/>
            <person name="Henrissat B."/>
            <person name="Grigoriev I.V."/>
            <person name="Corradi N."/>
            <person name="Roux C."/>
            <person name="Martin F.M."/>
        </authorList>
    </citation>
    <scope>NUCLEOTIDE SEQUENCE [LARGE SCALE GENOMIC DNA]</scope>
    <source>
        <strain evidence="15 16">DAOM 194757</strain>
    </source>
</reference>
<sequence>MSSHISADNIKTSYLILYNVVSCAGWFYALVLILSELIQNGDFATVYDRVGWPLMIVQTGAILELVHVIFGFVRSPLLTTAFQVASRLFLVWGVVDIFPEVQPHWAFTTMTIAWSITEIIRYSYYAFNLAGFHIHALLWCRYTFFFILYPLGAGSESILVYKSLPYSGQLNVIYYWIQVVILIIYPPGFYMLYTHMIGQRKRYLGKGKDKAQKVE</sequence>
<comment type="catalytic activity">
    <reaction evidence="13 14">
        <text>a very-long-chain (3R)-3-hydroxyacyl-CoA = a very-long-chain (2E)-enoyl-CoA + H2O</text>
        <dbReference type="Rhea" id="RHEA:45812"/>
        <dbReference type="ChEBI" id="CHEBI:15377"/>
        <dbReference type="ChEBI" id="CHEBI:83728"/>
        <dbReference type="ChEBI" id="CHEBI:85440"/>
        <dbReference type="EC" id="4.2.1.134"/>
    </reaction>
</comment>
<evidence type="ECO:0000256" key="2">
    <source>
        <dbReference type="ARBA" id="ARBA00005194"/>
    </source>
</evidence>
<dbReference type="GO" id="GO:0102158">
    <property type="term" value="F:very-long-chain (3R)-3-hydroxyacyl-CoA dehydratase activity"/>
    <property type="evidence" value="ECO:0007669"/>
    <property type="project" value="UniProtKB-EC"/>
</dbReference>
<keyword evidence="5 14" id="KW-0444">Lipid biosynthesis</keyword>
<keyword evidence="8 14" id="KW-1133">Transmembrane helix</keyword>
<evidence type="ECO:0000256" key="7">
    <source>
        <dbReference type="ARBA" id="ARBA00022832"/>
    </source>
</evidence>
<keyword evidence="6 14" id="KW-0812">Transmembrane</keyword>
<protein>
    <recommendedName>
        <fullName evidence="4 14">Very-long-chain (3R)-3-hydroxyacyl-CoA dehydratase</fullName>
        <ecNumber evidence="4 14">4.2.1.134</ecNumber>
    </recommendedName>
</protein>
<name>A0A397UD29_9GLOM</name>
<evidence type="ECO:0000256" key="1">
    <source>
        <dbReference type="ARBA" id="ARBA00004141"/>
    </source>
</evidence>
<feature type="transmembrane region" description="Helical" evidence="14">
    <location>
        <begin position="12"/>
        <end position="38"/>
    </location>
</feature>
<keyword evidence="12 14" id="KW-0456">Lyase</keyword>
<comment type="subcellular location">
    <subcellularLocation>
        <location evidence="14">Endoplasmic reticulum membrane</location>
        <topology evidence="14">Multi-pass membrane protein</topology>
    </subcellularLocation>
    <subcellularLocation>
        <location evidence="1">Membrane</location>
        <topology evidence="1">Multi-pass membrane protein</topology>
    </subcellularLocation>
</comment>
<evidence type="ECO:0000256" key="11">
    <source>
        <dbReference type="ARBA" id="ARBA00023160"/>
    </source>
</evidence>
<dbReference type="STRING" id="44941.A0A397UD29"/>
<evidence type="ECO:0000256" key="5">
    <source>
        <dbReference type="ARBA" id="ARBA00022516"/>
    </source>
</evidence>
<evidence type="ECO:0000256" key="13">
    <source>
        <dbReference type="ARBA" id="ARBA00036671"/>
    </source>
</evidence>
<dbReference type="UniPathway" id="UPA00094"/>
<organism evidence="15 16">
    <name type="scientific">Gigaspora rosea</name>
    <dbReference type="NCBI Taxonomy" id="44941"/>
    <lineage>
        <taxon>Eukaryota</taxon>
        <taxon>Fungi</taxon>
        <taxon>Fungi incertae sedis</taxon>
        <taxon>Mucoromycota</taxon>
        <taxon>Glomeromycotina</taxon>
        <taxon>Glomeromycetes</taxon>
        <taxon>Diversisporales</taxon>
        <taxon>Gigasporaceae</taxon>
        <taxon>Gigaspora</taxon>
    </lineage>
</organism>
<keyword evidence="11 14" id="KW-0275">Fatty acid biosynthesis</keyword>
<dbReference type="GO" id="GO:0042761">
    <property type="term" value="P:very long-chain fatty acid biosynthetic process"/>
    <property type="evidence" value="ECO:0007669"/>
    <property type="project" value="TreeGrafter"/>
</dbReference>
<dbReference type="PANTHER" id="PTHR11035:SF3">
    <property type="entry name" value="VERY-LONG-CHAIN (3R)-3-HYDROXYACYL-COA DEHYDRATASE"/>
    <property type="match status" value="1"/>
</dbReference>
<evidence type="ECO:0000256" key="14">
    <source>
        <dbReference type="RuleBase" id="RU363109"/>
    </source>
</evidence>
<evidence type="ECO:0000256" key="8">
    <source>
        <dbReference type="ARBA" id="ARBA00022989"/>
    </source>
</evidence>
<evidence type="ECO:0000313" key="15">
    <source>
        <dbReference type="EMBL" id="RIB08060.1"/>
    </source>
</evidence>
<keyword evidence="16" id="KW-1185">Reference proteome</keyword>
<comment type="pathway">
    <text evidence="2 14">Lipid metabolism; fatty acid biosynthesis.</text>
</comment>
<proteinExistence type="inferred from homology"/>
<gene>
    <name evidence="15" type="ORF">C2G38_2006482</name>
</gene>
<dbReference type="GO" id="GO:0030148">
    <property type="term" value="P:sphingolipid biosynthetic process"/>
    <property type="evidence" value="ECO:0007669"/>
    <property type="project" value="TreeGrafter"/>
</dbReference>
<keyword evidence="14" id="KW-0256">Endoplasmic reticulum</keyword>
<dbReference type="GO" id="GO:0030497">
    <property type="term" value="P:fatty acid elongation"/>
    <property type="evidence" value="ECO:0007669"/>
    <property type="project" value="TreeGrafter"/>
</dbReference>
<comment type="caution">
    <text evidence="14">Lacks conserved residue(s) required for the propagation of feature annotation.</text>
</comment>
<evidence type="ECO:0000256" key="4">
    <source>
        <dbReference type="ARBA" id="ARBA00013122"/>
    </source>
</evidence>